<evidence type="ECO:0000313" key="2">
    <source>
        <dbReference type="EMBL" id="CAE1292222.1"/>
    </source>
</evidence>
<dbReference type="Proteomes" id="UP000597762">
    <property type="component" value="Unassembled WGS sequence"/>
</dbReference>
<dbReference type="PANTHER" id="PTHR35532:SF5">
    <property type="entry name" value="CARBOHYDRATE-BINDING DOMAIN-CONTAINING PROTEIN"/>
    <property type="match status" value="1"/>
</dbReference>
<proteinExistence type="predicted"/>
<evidence type="ECO:0000313" key="3">
    <source>
        <dbReference type="Proteomes" id="UP000597762"/>
    </source>
</evidence>
<dbReference type="AlphaFoldDB" id="A0A812D8H9"/>
<feature type="transmembrane region" description="Helical" evidence="1">
    <location>
        <begin position="7"/>
        <end position="30"/>
    </location>
</feature>
<accession>A0A812D8H9</accession>
<comment type="caution">
    <text evidence="2">The sequence shown here is derived from an EMBL/GenBank/DDBJ whole genome shotgun (WGS) entry which is preliminary data.</text>
</comment>
<reference evidence="2" key="1">
    <citation type="submission" date="2021-01" db="EMBL/GenBank/DDBJ databases">
        <authorList>
            <person name="Li R."/>
            <person name="Bekaert M."/>
        </authorList>
    </citation>
    <scope>NUCLEOTIDE SEQUENCE</scope>
    <source>
        <strain evidence="2">Farmed</strain>
    </source>
</reference>
<dbReference type="EMBL" id="CAHIKZ030002785">
    <property type="protein sequence ID" value="CAE1292222.1"/>
    <property type="molecule type" value="Genomic_DNA"/>
</dbReference>
<organism evidence="2 3">
    <name type="scientific">Acanthosepion pharaonis</name>
    <name type="common">Pharaoh cuttlefish</name>
    <name type="synonym">Sepia pharaonis</name>
    <dbReference type="NCBI Taxonomy" id="158019"/>
    <lineage>
        <taxon>Eukaryota</taxon>
        <taxon>Metazoa</taxon>
        <taxon>Spiralia</taxon>
        <taxon>Lophotrochozoa</taxon>
        <taxon>Mollusca</taxon>
        <taxon>Cephalopoda</taxon>
        <taxon>Coleoidea</taxon>
        <taxon>Decapodiformes</taxon>
        <taxon>Sepiida</taxon>
        <taxon>Sepiina</taxon>
        <taxon>Sepiidae</taxon>
        <taxon>Acanthosepion</taxon>
    </lineage>
</organism>
<dbReference type="CDD" id="cd09620">
    <property type="entry name" value="CBM9_like_3"/>
    <property type="match status" value="1"/>
</dbReference>
<gene>
    <name evidence="2" type="ORF">SPHA_49153</name>
</gene>
<keyword evidence="3" id="KW-1185">Reference proteome</keyword>
<dbReference type="PANTHER" id="PTHR35532">
    <property type="entry name" value="SIMILAR TO POLYHYDROXYALKANOATE DEPOLYMERASE"/>
    <property type="match status" value="1"/>
</dbReference>
<protein>
    <submittedName>
        <fullName evidence="2">Uncharacterized protein</fullName>
    </submittedName>
</protein>
<dbReference type="Gene3D" id="2.60.40.1190">
    <property type="match status" value="1"/>
</dbReference>
<sequence>MSTSLRVYTVLALVVCALTLGLGIVIGYFIQASAETLLLPKDQRACDIGYGSHLPQVQRFLERNIIEACAAETCDIPLPRIYVSEHLYDEQIVVDGLLDETAWAQAPWSEKFVDLEGRSDKVPLLNTRVKLRWDDSRLYIGALLEGSHVWANRTQHDSDGLFHTFLFLYKERFFFFIK</sequence>
<dbReference type="SUPFAM" id="SSF49344">
    <property type="entry name" value="CBD9-like"/>
    <property type="match status" value="1"/>
</dbReference>
<keyword evidence="1" id="KW-0812">Transmembrane</keyword>
<dbReference type="OrthoDB" id="59288at2759"/>
<name>A0A812D8H9_ACAPH</name>
<keyword evidence="1" id="KW-0472">Membrane</keyword>
<evidence type="ECO:0000256" key="1">
    <source>
        <dbReference type="SAM" id="Phobius"/>
    </source>
</evidence>
<keyword evidence="1" id="KW-1133">Transmembrane helix</keyword>